<sequence length="594" mass="69372">MNIQTEDQATTLANRLKELIRRFEHRSFTAHIGHMGNAHIRQGSEQVKLHSPVRQIMYLMSLYHATALGGKERYTATSKEHSEIIRLLNEIEEGYGYEAAVSGRSDLTQVDYDRLIVTKGTFLNYYLNAPLSYYEQDVERIQRTFEHFEPYITEQTGLQIKDYLDFFTLMSNLESARVSQYINHNYDNDPILKSIRAGSDPKDLSIDQKIQLMELAEKAVYDMGIPLSDIYQAIGEEKAKQLLAFFTLLREEAPEYLYYTDPCAYLRKPVIMMDGHHVLMVYSKQLINAIYEFLYALCSEPDTPGRKVSERRDEYLEHKTADVFRDFFGPAATIYTSYKINTSEKEGNEKDLLVLHGSNAYIIECKAHKYREPMRDESKAYERIKDDFRKSIGKGYSQAKEVEDLLIGDQSFQLYNKNKQVIATLHPEDYDEVFTIAVTQERFGQIQCDLGYLLDIGEDSNYPWSVAINDLETFLITLKRKARYAEEFETFLLARERLQGRVMCYDELELCAYFLFDRENFVKNCNRSELLFSSPDMNKFFDLLYNVGFGFRDEINLAEKLKRRDFHAASVIKYHKLKPAERVIEFQKQRSTGK</sequence>
<dbReference type="EMBL" id="WWEO01000033">
    <property type="protein sequence ID" value="NCD67981.1"/>
    <property type="molecule type" value="Genomic_DNA"/>
</dbReference>
<name>A0A965ZDW4_9SPHI</name>
<proteinExistence type="predicted"/>
<evidence type="ECO:0000313" key="3">
    <source>
        <dbReference type="Proteomes" id="UP000638732"/>
    </source>
</evidence>
<gene>
    <name evidence="2" type="ORF">GSY63_01280</name>
</gene>
<keyword evidence="3" id="KW-1185">Reference proteome</keyword>
<dbReference type="InterPro" id="IPR011528">
    <property type="entry name" value="NERD"/>
</dbReference>
<reference evidence="2" key="1">
    <citation type="submission" date="2020-01" db="EMBL/GenBank/DDBJ databases">
        <authorList>
            <person name="Seo Y.L."/>
        </authorList>
    </citation>
    <scope>NUCLEOTIDE SEQUENCE</scope>
    <source>
        <strain evidence="2">R11</strain>
    </source>
</reference>
<dbReference type="RefSeq" id="WP_166584008.1">
    <property type="nucleotide sequence ID" value="NZ_WWEO01000033.1"/>
</dbReference>
<dbReference type="Gene3D" id="3.40.1350.10">
    <property type="match status" value="1"/>
</dbReference>
<accession>A0A965ZDW4</accession>
<protein>
    <recommendedName>
        <fullName evidence="1">NERD domain-containing protein</fullName>
    </recommendedName>
</protein>
<evidence type="ECO:0000259" key="1">
    <source>
        <dbReference type="Pfam" id="PF08378"/>
    </source>
</evidence>
<comment type="caution">
    <text evidence="2">The sequence shown here is derived from an EMBL/GenBank/DDBJ whole genome shotgun (WGS) entry which is preliminary data.</text>
</comment>
<dbReference type="Proteomes" id="UP000638732">
    <property type="component" value="Unassembled WGS sequence"/>
</dbReference>
<reference evidence="2" key="2">
    <citation type="submission" date="2020-10" db="EMBL/GenBank/DDBJ databases">
        <title>Mucilaginibacter sp. nov., isolated from soil.</title>
        <authorList>
            <person name="Jeon C.O."/>
        </authorList>
    </citation>
    <scope>NUCLEOTIDE SEQUENCE</scope>
    <source>
        <strain evidence="2">R11</strain>
    </source>
</reference>
<dbReference type="GO" id="GO:0003676">
    <property type="term" value="F:nucleic acid binding"/>
    <property type="evidence" value="ECO:0007669"/>
    <property type="project" value="InterPro"/>
</dbReference>
<dbReference type="InterPro" id="IPR011856">
    <property type="entry name" value="tRNA_endonuc-like_dom_sf"/>
</dbReference>
<dbReference type="AlphaFoldDB" id="A0A965ZDW4"/>
<feature type="domain" description="NERD" evidence="1">
    <location>
        <begin position="317"/>
        <end position="408"/>
    </location>
</feature>
<dbReference type="Pfam" id="PF08378">
    <property type="entry name" value="NERD"/>
    <property type="match status" value="1"/>
</dbReference>
<organism evidence="2 3">
    <name type="scientific">Mucilaginibacter agri</name>
    <dbReference type="NCBI Taxonomy" id="2695265"/>
    <lineage>
        <taxon>Bacteria</taxon>
        <taxon>Pseudomonadati</taxon>
        <taxon>Bacteroidota</taxon>
        <taxon>Sphingobacteriia</taxon>
        <taxon>Sphingobacteriales</taxon>
        <taxon>Sphingobacteriaceae</taxon>
        <taxon>Mucilaginibacter</taxon>
    </lineage>
</organism>
<evidence type="ECO:0000313" key="2">
    <source>
        <dbReference type="EMBL" id="NCD67981.1"/>
    </source>
</evidence>